<comment type="caution">
    <text evidence="1">The sequence shown here is derived from an EMBL/GenBank/DDBJ whole genome shotgun (WGS) entry which is preliminary data.</text>
</comment>
<accession>A0A419EZP0</accession>
<reference evidence="1 2" key="1">
    <citation type="journal article" date="2017" name="ISME J.">
        <title>Energy and carbon metabolisms in a deep terrestrial subsurface fluid microbial community.</title>
        <authorList>
            <person name="Momper L."/>
            <person name="Jungbluth S.P."/>
            <person name="Lee M.D."/>
            <person name="Amend J.P."/>
        </authorList>
    </citation>
    <scope>NUCLEOTIDE SEQUENCE [LARGE SCALE GENOMIC DNA]</scope>
    <source>
        <strain evidence="1">SURF_17</strain>
    </source>
</reference>
<dbReference type="Proteomes" id="UP000285961">
    <property type="component" value="Unassembled WGS sequence"/>
</dbReference>
<dbReference type="EMBL" id="QZKI01000065">
    <property type="protein sequence ID" value="RJP70780.1"/>
    <property type="molecule type" value="Genomic_DNA"/>
</dbReference>
<gene>
    <name evidence="1" type="ORF">C4532_08855</name>
</gene>
<evidence type="ECO:0000313" key="1">
    <source>
        <dbReference type="EMBL" id="RJP70780.1"/>
    </source>
</evidence>
<sequence>MKSTRTTNVLLVLVILALLANVLVPMLQTREAEAVGQDAASPSQVAATAQNVALEKVGRVVADGLAQIAQSNQQIANAILEHSRTNEHIADALVKVAIEMRSQRGSSFGE</sequence>
<evidence type="ECO:0000313" key="2">
    <source>
        <dbReference type="Proteomes" id="UP000285961"/>
    </source>
</evidence>
<protein>
    <submittedName>
        <fullName evidence="1">Uncharacterized protein</fullName>
    </submittedName>
</protein>
<dbReference type="AlphaFoldDB" id="A0A419EZP0"/>
<name>A0A419EZP0_9BACT</name>
<organism evidence="1 2">
    <name type="scientific">Candidatus Abyssobacteria bacterium SURF_17</name>
    <dbReference type="NCBI Taxonomy" id="2093361"/>
    <lineage>
        <taxon>Bacteria</taxon>
        <taxon>Pseudomonadati</taxon>
        <taxon>Candidatus Hydrogenedentota</taxon>
        <taxon>Candidatus Abyssobacteria</taxon>
    </lineage>
</organism>
<proteinExistence type="predicted"/>